<organism evidence="1 2">
    <name type="scientific">Pistacia atlantica</name>
    <dbReference type="NCBI Taxonomy" id="434234"/>
    <lineage>
        <taxon>Eukaryota</taxon>
        <taxon>Viridiplantae</taxon>
        <taxon>Streptophyta</taxon>
        <taxon>Embryophyta</taxon>
        <taxon>Tracheophyta</taxon>
        <taxon>Spermatophyta</taxon>
        <taxon>Magnoliopsida</taxon>
        <taxon>eudicotyledons</taxon>
        <taxon>Gunneridae</taxon>
        <taxon>Pentapetalae</taxon>
        <taxon>rosids</taxon>
        <taxon>malvids</taxon>
        <taxon>Sapindales</taxon>
        <taxon>Anacardiaceae</taxon>
        <taxon>Pistacia</taxon>
    </lineage>
</organism>
<comment type="caution">
    <text evidence="1">The sequence shown here is derived from an EMBL/GenBank/DDBJ whole genome shotgun (WGS) entry which is preliminary data.</text>
</comment>
<gene>
    <name evidence="1" type="ORF">Patl1_21180</name>
</gene>
<proteinExistence type="predicted"/>
<dbReference type="Proteomes" id="UP001164250">
    <property type="component" value="Chromosome 4"/>
</dbReference>
<keyword evidence="2" id="KW-1185">Reference proteome</keyword>
<dbReference type="EMBL" id="CM047900">
    <property type="protein sequence ID" value="KAJ0099737.1"/>
    <property type="molecule type" value="Genomic_DNA"/>
</dbReference>
<accession>A0ACC1BLP6</accession>
<evidence type="ECO:0000313" key="1">
    <source>
        <dbReference type="EMBL" id="KAJ0099737.1"/>
    </source>
</evidence>
<reference evidence="2" key="1">
    <citation type="journal article" date="2023" name="G3 (Bethesda)">
        <title>Genome assembly and association tests identify interacting loci associated with vigor, precocity, and sex in interspecific pistachio rootstocks.</title>
        <authorList>
            <person name="Palmer W."/>
            <person name="Jacygrad E."/>
            <person name="Sagayaradj S."/>
            <person name="Cavanaugh K."/>
            <person name="Han R."/>
            <person name="Bertier L."/>
            <person name="Beede B."/>
            <person name="Kafkas S."/>
            <person name="Golino D."/>
            <person name="Preece J."/>
            <person name="Michelmore R."/>
        </authorList>
    </citation>
    <scope>NUCLEOTIDE SEQUENCE [LARGE SCALE GENOMIC DNA]</scope>
</reference>
<protein>
    <submittedName>
        <fullName evidence="1">Uncharacterized protein</fullName>
    </submittedName>
</protein>
<evidence type="ECO:0000313" key="2">
    <source>
        <dbReference type="Proteomes" id="UP001164250"/>
    </source>
</evidence>
<name>A0ACC1BLP6_9ROSI</name>
<sequence length="118" mass="13361">MDHDIIVHEGGCHCRKVRWRVQAPNSVVAWKCNCSDCSMRGNVHLVFLLRAKHIFCKVCGITSFYIRRGSPDKVAITFRCVDPGSLSHGEMKPYDGKNWERAHDQTDLDSCSITADPK</sequence>